<dbReference type="PANTHER" id="PTHR10925:SF5">
    <property type="entry name" value="RNA CYTIDINE ACETYLTRANSFERASE"/>
    <property type="match status" value="1"/>
</dbReference>
<dbReference type="Pfam" id="PF00581">
    <property type="entry name" value="Rhodanese"/>
    <property type="match status" value="1"/>
</dbReference>
<organism evidence="11 12">
    <name type="scientific">Scytalidium lignicola</name>
    <name type="common">Hyphomycete</name>
    <dbReference type="NCBI Taxonomy" id="5539"/>
    <lineage>
        <taxon>Eukaryota</taxon>
        <taxon>Fungi</taxon>
        <taxon>Dikarya</taxon>
        <taxon>Ascomycota</taxon>
        <taxon>Pezizomycotina</taxon>
        <taxon>Leotiomycetes</taxon>
        <taxon>Leotiomycetes incertae sedis</taxon>
        <taxon>Scytalidium</taxon>
    </lineage>
</organism>
<evidence type="ECO:0000256" key="4">
    <source>
        <dbReference type="ARBA" id="ARBA00022694"/>
    </source>
</evidence>
<protein>
    <recommendedName>
        <fullName evidence="10">Rhodanese domain-containing protein</fullName>
    </recommendedName>
</protein>
<keyword evidence="7" id="KW-0539">Nucleus</keyword>
<dbReference type="Gene3D" id="3.40.50.300">
    <property type="entry name" value="P-loop containing nucleotide triphosphate hydrolases"/>
    <property type="match status" value="1"/>
</dbReference>
<dbReference type="GO" id="GO:1990883">
    <property type="term" value="F:18S rRNA cytidine N-acetyltransferase activity"/>
    <property type="evidence" value="ECO:0007669"/>
    <property type="project" value="TreeGrafter"/>
</dbReference>
<comment type="subcellular location">
    <subcellularLocation>
        <location evidence="1">Nucleus</location>
        <location evidence="1">Nucleolus</location>
    </subcellularLocation>
</comment>
<dbReference type="GO" id="GO:1904812">
    <property type="term" value="P:rRNA acetylation involved in maturation of SSU-rRNA"/>
    <property type="evidence" value="ECO:0007669"/>
    <property type="project" value="InterPro"/>
</dbReference>
<feature type="non-terminal residue" evidence="11">
    <location>
        <position position="1192"/>
    </location>
</feature>
<feature type="compositionally biased region" description="Polar residues" evidence="9">
    <location>
        <begin position="455"/>
        <end position="467"/>
    </location>
</feature>
<dbReference type="Pfam" id="PF13718">
    <property type="entry name" value="GNAT_acetyltr_2"/>
    <property type="match status" value="1"/>
</dbReference>
<keyword evidence="12" id="KW-1185">Reference proteome</keyword>
<evidence type="ECO:0000256" key="9">
    <source>
        <dbReference type="SAM" id="MobiDB-lite"/>
    </source>
</evidence>
<sequence>MVRKAVDQRIPALIRNGVQEKKRSFFVVVGDRAKDVIVHLHYIMSSTDMKQNKSVLWAYKNKLLGFTSHRKKRENKIKKEIKRGIREANTEDPFELFVSLHDIRYVYYKETDKILGNTYGMCILQDFEAITPNLLARTIETVEGGGLVVLLLKGMSSLKQLYSLSMDVHSRYRTEAHDDVVARFNERFILSLGSCESCLVIDDELNVLPISGGKNVKALPPPDLDEPKSESEKVLENMKEELRDTQPVGPLVTLAKTVDQAKALLTFVDAIAEKTLKSTVTLTAARGRGKSAALGVAVAAAVAHGYSNIFITSPSPENLKTLFEFIFKGFDALNYMDHVDYSIIQSTNPDFNKAIVRVNIYRQHRQTIQYIRPQDAHVLGQAELLVIDEAAAIPLPLVRKLMGPYLVFMASTINGYEGTGRSLSLKLIKQLREQSRGASQANGSEPGEMTDRSTGKPSKTSDSSFSGGRSLREITLSEPIRYTQGDSVEKWLNTLLCLDATLPRSKLNTAQGCPHPSECELLNVNRDTLFSFHPVSEKFLQQMVALYVASHYKNSPDDLQLMSDAPAHQLFVLVPPVHEDSQRLPEPLCVIQVALEGKISKKSVLNSLSRGQRAAGDLIPWLVSQQFQDEDFAGLSGARVVRIATNPDYIGMGYGSRALELLNDFYEGKFASLSEDINESSEEIMPRVTDMELANASLLDDDIKVRDIKKMPPLFSKLSERRPDELDYVGVSYGLTQSLHKFWKRASFAPVYLRQTPNDLTGEHTCVMIRPLDSSDDRSWLGAFSRDFHRRFISLLSYQFRTFPSVLALSIDESANMGSKLDPSNEPQPLTRSELDALLSPFDLKRLESYANNMLDYHVVLDLVPTLANLYFTRRLKSDIKLTGVQSSILLAVGLQRKDLSDIEDELSLPSSQLLAMFIKILRKMNAHFSNLVKGAIEAEMPKQDAVGVSRENASGILDDEIVDERFKPLEKTLEEELEEGGDEALKALREKQRELIDALPLDQYEIEEGAPGWADAEKQVLDAKRRGLDTSASAMSQTPQQDQWWAAFPAPRSTCPTISAEEVMKLIDDMDINGRPSEFLLVDVRRNDWEGGTIKSSVNLPAQSFYQSRKPLFELCDRASIKKVIFYCGSSAGRGTRCATWMQDYIDDIAKFGRSTEVKVLILKGGIKGWVKEFQGAMMEGFEEKYWEQFK</sequence>
<dbReference type="HAMAP" id="MF_03211">
    <property type="entry name" value="RNA_acetyltr_Nat10"/>
    <property type="match status" value="1"/>
</dbReference>
<evidence type="ECO:0000313" key="11">
    <source>
        <dbReference type="EMBL" id="RFU28357.1"/>
    </source>
</evidence>
<keyword evidence="6" id="KW-0067">ATP-binding</keyword>
<evidence type="ECO:0000313" key="12">
    <source>
        <dbReference type="Proteomes" id="UP000258309"/>
    </source>
</evidence>
<dbReference type="Gene3D" id="3.40.250.10">
    <property type="entry name" value="Rhodanese-like domain"/>
    <property type="match status" value="1"/>
</dbReference>
<feature type="domain" description="Rhodanese" evidence="10">
    <location>
        <begin position="1076"/>
        <end position="1180"/>
    </location>
</feature>
<comment type="caution">
    <text evidence="11">The sequence shown here is derived from an EMBL/GenBank/DDBJ whole genome shotgun (WGS) entry which is preliminary data.</text>
</comment>
<dbReference type="InterPro" id="IPR032672">
    <property type="entry name" value="TmcA/NAT10/Kre33"/>
</dbReference>
<keyword evidence="4" id="KW-0819">tRNA processing</keyword>
<dbReference type="Proteomes" id="UP000258309">
    <property type="component" value="Unassembled WGS sequence"/>
</dbReference>
<dbReference type="PROSITE" id="PS50206">
    <property type="entry name" value="RHODANESE_3"/>
    <property type="match status" value="1"/>
</dbReference>
<evidence type="ECO:0000256" key="3">
    <source>
        <dbReference type="ARBA" id="ARBA00022679"/>
    </source>
</evidence>
<dbReference type="InterPro" id="IPR013562">
    <property type="entry name" value="TmcA/NAT10_N"/>
</dbReference>
<keyword evidence="2" id="KW-0698">rRNA processing</keyword>
<name>A0A3E2H4Y5_SCYLI</name>
<reference evidence="11 12" key="1">
    <citation type="submission" date="2018-05" db="EMBL/GenBank/DDBJ databases">
        <title>Draft genome sequence of Scytalidium lignicola DSM 105466, a ubiquitous saprotrophic fungus.</title>
        <authorList>
            <person name="Buettner E."/>
            <person name="Gebauer A.M."/>
            <person name="Hofrichter M."/>
            <person name="Liers C."/>
            <person name="Kellner H."/>
        </authorList>
    </citation>
    <scope>NUCLEOTIDE SEQUENCE [LARGE SCALE GENOMIC DNA]</scope>
    <source>
        <strain evidence="11 12">DSM 105466</strain>
    </source>
</reference>
<keyword evidence="5" id="KW-0547">Nucleotide-binding</keyword>
<dbReference type="EMBL" id="NCSJ02000166">
    <property type="protein sequence ID" value="RFU28357.1"/>
    <property type="molecule type" value="Genomic_DNA"/>
</dbReference>
<dbReference type="OMA" id="HLHYIMS"/>
<feature type="non-terminal residue" evidence="11">
    <location>
        <position position="1"/>
    </location>
</feature>
<dbReference type="InterPro" id="IPR027992">
    <property type="entry name" value="tRNA_bind_dom"/>
</dbReference>
<dbReference type="Pfam" id="PF08351">
    <property type="entry name" value="TmcA_N"/>
    <property type="match status" value="1"/>
</dbReference>
<dbReference type="SUPFAM" id="SSF52821">
    <property type="entry name" value="Rhodanese/Cell cycle control phosphatase"/>
    <property type="match status" value="1"/>
</dbReference>
<dbReference type="InterPro" id="IPR001763">
    <property type="entry name" value="Rhodanese-like_dom"/>
</dbReference>
<feature type="region of interest" description="Disordered" evidence="9">
    <location>
        <begin position="434"/>
        <end position="468"/>
    </location>
</feature>
<dbReference type="InterPro" id="IPR007807">
    <property type="entry name" value="TcmA/NAT10_helicase"/>
</dbReference>
<dbReference type="GO" id="GO:0005730">
    <property type="term" value="C:nucleolus"/>
    <property type="evidence" value="ECO:0007669"/>
    <property type="project" value="UniProtKB-SubCell"/>
</dbReference>
<dbReference type="GO" id="GO:0005524">
    <property type="term" value="F:ATP binding"/>
    <property type="evidence" value="ECO:0007669"/>
    <property type="project" value="UniProtKB-KW"/>
</dbReference>
<dbReference type="FunFam" id="3.40.50.11040:FF:000002">
    <property type="entry name" value="RNA cytidine acetyltransferase"/>
    <property type="match status" value="1"/>
</dbReference>
<evidence type="ECO:0000256" key="5">
    <source>
        <dbReference type="ARBA" id="ARBA00022741"/>
    </source>
</evidence>
<proteinExistence type="inferred from homology"/>
<evidence type="ECO:0000256" key="2">
    <source>
        <dbReference type="ARBA" id="ARBA00022552"/>
    </source>
</evidence>
<dbReference type="STRING" id="5539.A0A3E2H4Y5"/>
<dbReference type="InterPro" id="IPR027417">
    <property type="entry name" value="P-loop_NTPase"/>
</dbReference>
<dbReference type="Gene3D" id="3.40.630.30">
    <property type="match status" value="1"/>
</dbReference>
<evidence type="ECO:0000256" key="1">
    <source>
        <dbReference type="ARBA" id="ARBA00004604"/>
    </source>
</evidence>
<dbReference type="Pfam" id="PF05127">
    <property type="entry name" value="NAT10_TcmA_helicase"/>
    <property type="match status" value="1"/>
</dbReference>
<dbReference type="InterPro" id="IPR000182">
    <property type="entry name" value="GNAT_dom"/>
</dbReference>
<dbReference type="InterPro" id="IPR033688">
    <property type="entry name" value="NAT10"/>
</dbReference>
<gene>
    <name evidence="11" type="ORF">B7463_g7974</name>
</gene>
<dbReference type="Pfam" id="PF13725">
    <property type="entry name" value="tRNA_bind_2"/>
    <property type="match status" value="1"/>
</dbReference>
<dbReference type="PANTHER" id="PTHR10925">
    <property type="entry name" value="N-ACETYLTRANSFERASE 10"/>
    <property type="match status" value="1"/>
</dbReference>
<dbReference type="InterPro" id="IPR036873">
    <property type="entry name" value="Rhodanese-like_dom_sf"/>
</dbReference>
<dbReference type="GO" id="GO:0000049">
    <property type="term" value="F:tRNA binding"/>
    <property type="evidence" value="ECO:0007669"/>
    <property type="project" value="TreeGrafter"/>
</dbReference>
<evidence type="ECO:0000256" key="7">
    <source>
        <dbReference type="ARBA" id="ARBA00023242"/>
    </source>
</evidence>
<dbReference type="Gene3D" id="3.40.50.11040">
    <property type="match status" value="1"/>
</dbReference>
<evidence type="ECO:0000259" key="10">
    <source>
        <dbReference type="PROSITE" id="PS50206"/>
    </source>
</evidence>
<dbReference type="GO" id="GO:0008033">
    <property type="term" value="P:tRNA processing"/>
    <property type="evidence" value="ECO:0007669"/>
    <property type="project" value="UniProtKB-KW"/>
</dbReference>
<evidence type="ECO:0000256" key="6">
    <source>
        <dbReference type="ARBA" id="ARBA00022840"/>
    </source>
</evidence>
<dbReference type="OrthoDB" id="10067491at2759"/>
<keyword evidence="8" id="KW-0012">Acyltransferase</keyword>
<dbReference type="AlphaFoldDB" id="A0A3E2H4Y5"/>
<accession>A0A3E2H4Y5</accession>
<evidence type="ECO:0000256" key="8">
    <source>
        <dbReference type="ARBA" id="ARBA00023315"/>
    </source>
</evidence>
<keyword evidence="3" id="KW-0808">Transferase</keyword>
<dbReference type="SMART" id="SM00450">
    <property type="entry name" value="RHOD"/>
    <property type="match status" value="1"/>
</dbReference>
<dbReference type="GO" id="GO:0030686">
    <property type="term" value="C:90S preribosome"/>
    <property type="evidence" value="ECO:0007669"/>
    <property type="project" value="TreeGrafter"/>
</dbReference>